<sequence length="348" mass="38941">MASFELIDWVVALTPVLLMAVLFAWLDVFKLMSPWEMIGCLLLGCVAGLVAWPISGRMLDTLPIGYSFYSRIVAPFIEEALKGCALAVLILSNRIGYKLDAVISGFAIGAGFSVIENIFYLARFPELTTSVWLVRGLGTAVMHGTTTAVLAVAAHGLGQRSLRQQGGRMFNPVWLLPGYLLASLIHLAFNQFPNHPMEDMIVTLIAAPVLLIGVMRFGESETHKWLIEDRETHRRWLEEWQSGAFPSDDSGQRIAALSAQLKPDQAALVRDYCIVKAELVLAAEEELLDRDRKLEEDQATRVRAAFARLEEIKNRIGRIGYAALSRRLPFSRNDEWELSELKELLDRD</sequence>
<keyword evidence="3" id="KW-1185">Reference proteome</keyword>
<keyword evidence="2" id="KW-0482">Metalloprotease</keyword>
<evidence type="ECO:0000313" key="3">
    <source>
        <dbReference type="Proteomes" id="UP001165383"/>
    </source>
</evidence>
<evidence type="ECO:0000256" key="1">
    <source>
        <dbReference type="SAM" id="Phobius"/>
    </source>
</evidence>
<feature type="transmembrane region" description="Helical" evidence="1">
    <location>
        <begin position="6"/>
        <end position="26"/>
    </location>
</feature>
<comment type="caution">
    <text evidence="2">The sequence shown here is derived from an EMBL/GenBank/DDBJ whole genome shotgun (WGS) entry which is preliminary data.</text>
</comment>
<dbReference type="PANTHER" id="PTHR36844">
    <property type="entry name" value="PROTEASE PRSW"/>
    <property type="match status" value="1"/>
</dbReference>
<dbReference type="Pfam" id="PF13367">
    <property type="entry name" value="PrsW-protease"/>
    <property type="match status" value="1"/>
</dbReference>
<dbReference type="PANTHER" id="PTHR36844:SF1">
    <property type="entry name" value="PROTEASE PRSW"/>
    <property type="match status" value="1"/>
</dbReference>
<feature type="transmembrane region" description="Helical" evidence="1">
    <location>
        <begin position="201"/>
        <end position="218"/>
    </location>
</feature>
<dbReference type="RefSeq" id="WP_249916314.1">
    <property type="nucleotide sequence ID" value="NZ_JAMGBB010000001.1"/>
</dbReference>
<reference evidence="2" key="1">
    <citation type="submission" date="2022-05" db="EMBL/GenBank/DDBJ databases">
        <authorList>
            <person name="Jo J.-H."/>
            <person name="Im W.-T."/>
        </authorList>
    </citation>
    <scope>NUCLEOTIDE SEQUENCE</scope>
    <source>
        <strain evidence="2">RB56-2</strain>
    </source>
</reference>
<keyword evidence="1" id="KW-0472">Membrane</keyword>
<feature type="transmembrane region" description="Helical" evidence="1">
    <location>
        <begin position="101"/>
        <end position="120"/>
    </location>
</feature>
<dbReference type="Proteomes" id="UP001165383">
    <property type="component" value="Unassembled WGS sequence"/>
</dbReference>
<dbReference type="EMBL" id="JAMGBB010000001">
    <property type="protein sequence ID" value="MCL6741958.1"/>
    <property type="molecule type" value="Genomic_DNA"/>
</dbReference>
<proteinExistence type="predicted"/>
<name>A0ABT0SC80_9SPHN</name>
<evidence type="ECO:0000313" key="2">
    <source>
        <dbReference type="EMBL" id="MCL6741958.1"/>
    </source>
</evidence>
<gene>
    <name evidence="2" type="ORF">LZ518_12545</name>
</gene>
<protein>
    <submittedName>
        <fullName evidence="2">PrsW family intramembrane metalloprotease</fullName>
    </submittedName>
</protein>
<keyword evidence="2" id="KW-0645">Protease</keyword>
<keyword evidence="2" id="KW-0378">Hydrolase</keyword>
<feature type="transmembrane region" description="Helical" evidence="1">
    <location>
        <begin position="38"/>
        <end position="56"/>
    </location>
</feature>
<organism evidence="2 3">
    <name type="scientific">Sphingomonas brevis</name>
    <dbReference type="NCBI Taxonomy" id="2908206"/>
    <lineage>
        <taxon>Bacteria</taxon>
        <taxon>Pseudomonadati</taxon>
        <taxon>Pseudomonadota</taxon>
        <taxon>Alphaproteobacteria</taxon>
        <taxon>Sphingomonadales</taxon>
        <taxon>Sphingomonadaceae</taxon>
        <taxon>Sphingomonas</taxon>
    </lineage>
</organism>
<keyword evidence="1" id="KW-1133">Transmembrane helix</keyword>
<feature type="transmembrane region" description="Helical" evidence="1">
    <location>
        <begin position="169"/>
        <end position="189"/>
    </location>
</feature>
<feature type="transmembrane region" description="Helical" evidence="1">
    <location>
        <begin position="132"/>
        <end position="157"/>
    </location>
</feature>
<accession>A0ABT0SC80</accession>
<dbReference type="InterPro" id="IPR026898">
    <property type="entry name" value="PrsW"/>
</dbReference>
<keyword evidence="1" id="KW-0812">Transmembrane</keyword>
<dbReference type="GO" id="GO:0008237">
    <property type="term" value="F:metallopeptidase activity"/>
    <property type="evidence" value="ECO:0007669"/>
    <property type="project" value="UniProtKB-KW"/>
</dbReference>